<evidence type="ECO:0000259" key="2">
    <source>
        <dbReference type="Pfam" id="PF08271"/>
    </source>
</evidence>
<evidence type="ECO:0000313" key="4">
    <source>
        <dbReference type="Proteomes" id="UP000008138"/>
    </source>
</evidence>
<accession>F2L5T0</accession>
<protein>
    <submittedName>
        <fullName evidence="3">Zinc finger, TFIIB-type domain protein</fullName>
    </submittedName>
</protein>
<organism evidence="3 4">
    <name type="scientific">Thermoproteus uzoniensis (strain 768-20)</name>
    <dbReference type="NCBI Taxonomy" id="999630"/>
    <lineage>
        <taxon>Archaea</taxon>
        <taxon>Thermoproteota</taxon>
        <taxon>Thermoprotei</taxon>
        <taxon>Thermoproteales</taxon>
        <taxon>Thermoproteaceae</taxon>
        <taxon>Thermoproteus</taxon>
    </lineage>
</organism>
<dbReference type="Proteomes" id="UP000008138">
    <property type="component" value="Chromosome"/>
</dbReference>
<dbReference type="InterPro" id="IPR013137">
    <property type="entry name" value="Znf_TFIIB"/>
</dbReference>
<dbReference type="HOGENOM" id="CLU_992544_0_0_2"/>
<name>F2L5T0_THEU7</name>
<proteinExistence type="predicted"/>
<dbReference type="Pfam" id="PF08271">
    <property type="entry name" value="Zn_Ribbon_TF"/>
    <property type="match status" value="1"/>
</dbReference>
<dbReference type="RefSeq" id="WP_013680961.1">
    <property type="nucleotide sequence ID" value="NC_015315.1"/>
</dbReference>
<feature type="domain" description="TFIIB-type" evidence="2">
    <location>
        <begin position="4"/>
        <end position="39"/>
    </location>
</feature>
<keyword evidence="1" id="KW-1133">Transmembrane helix</keyword>
<dbReference type="OrthoDB" id="93530at2157"/>
<sequence length="289" mass="32297">MKVRCPYCGAEYEAPEGAQYLVCPYCGTVLREGKIFESVYLFEPRLDKTAAFNRVFGFRPWASPRDLGTSSPADAELHFLPLYLYYVYFEPLKELATYATALAVERPPFYVPRNYRFPARWRIPFKPSLERTAVFHQPQLDPETAWAAASKPYEKEARSYAAAFKKPISDKTTFEGIVYYPFWKLKYIYRGKEYNAVVDAAEGNVVYMEYPISRRGRAASLAAAITILTGSVVLGTAIGMGISAAKGVDLTLWGSLGGLIGGIAGSASAFTYVVERKAVYREGQEIEVL</sequence>
<evidence type="ECO:0000313" key="3">
    <source>
        <dbReference type="EMBL" id="AEA13626.1"/>
    </source>
</evidence>
<dbReference type="STRING" id="999630.TUZN_2171"/>
<dbReference type="KEGG" id="tuz:TUZN_2171"/>
<dbReference type="GeneID" id="10361679"/>
<reference evidence="3 4" key="1">
    <citation type="journal article" date="2011" name="J. Bacteriol.">
        <title>Complete genome sequence of the thermoacidophilic crenarchaeon Thermoproteus uzoniensis 768-20.</title>
        <authorList>
            <person name="Mardanov A.V."/>
            <person name="Gumerov V.M."/>
            <person name="Beletsky A.V."/>
            <person name="Prokofeva M.I."/>
            <person name="Bonch-Osmolovskaya E.A."/>
            <person name="Ravin N.V."/>
            <person name="Skryabin K.G."/>
        </authorList>
    </citation>
    <scope>NUCLEOTIDE SEQUENCE [LARGE SCALE GENOMIC DNA]</scope>
    <source>
        <strain evidence="3 4">768-20</strain>
    </source>
</reference>
<reference key="2">
    <citation type="submission" date="2011-03" db="EMBL/GenBank/DDBJ databases">
        <title>Complete genome sequence of the thermoacidophilic crenarchaeon Thermoproteus uzoniensis 768-20.</title>
        <authorList>
            <person name="Mardanov A.V."/>
            <person name="Gumerov V.M."/>
            <person name="Beletsky A.V."/>
            <person name="Prokofeva M.I."/>
            <person name="Bonch-Osmolovskaya E.A."/>
            <person name="Ravin N.V."/>
            <person name="Skryabin K.G."/>
        </authorList>
    </citation>
    <scope>NUCLEOTIDE SEQUENCE</scope>
    <source>
        <strain>768-20</strain>
    </source>
</reference>
<feature type="transmembrane region" description="Helical" evidence="1">
    <location>
        <begin position="218"/>
        <end position="244"/>
    </location>
</feature>
<keyword evidence="1" id="KW-0812">Transmembrane</keyword>
<feature type="transmembrane region" description="Helical" evidence="1">
    <location>
        <begin position="250"/>
        <end position="274"/>
    </location>
</feature>
<evidence type="ECO:0000256" key="1">
    <source>
        <dbReference type="SAM" id="Phobius"/>
    </source>
</evidence>
<dbReference type="EMBL" id="CP002590">
    <property type="protein sequence ID" value="AEA13626.1"/>
    <property type="molecule type" value="Genomic_DNA"/>
</dbReference>
<keyword evidence="4" id="KW-1185">Reference proteome</keyword>
<dbReference type="eggNOG" id="arCOG03776">
    <property type="taxonomic scope" value="Archaea"/>
</dbReference>
<keyword evidence="1" id="KW-0472">Membrane</keyword>
<gene>
    <name evidence="3" type="ordered locus">TUZN_2171</name>
</gene>
<dbReference type="AlphaFoldDB" id="F2L5T0"/>